<reference evidence="1 2" key="1">
    <citation type="submission" date="2016-11" db="EMBL/GenBank/DDBJ databases">
        <title>Identification of Bacillus cereus isolated from egg-white.</title>
        <authorList>
            <person name="Soni A."/>
            <person name="Oey I."/>
            <person name="Silcock P."/>
            <person name="Bremer P."/>
        </authorList>
    </citation>
    <scope>NUCLEOTIDE SEQUENCE [LARGE SCALE GENOMIC DNA]</scope>
    <source>
        <strain evidence="1 2">NZAS03</strain>
    </source>
</reference>
<dbReference type="EMBL" id="MPON01000011">
    <property type="protein sequence ID" value="OKA33841.1"/>
    <property type="molecule type" value="Genomic_DNA"/>
</dbReference>
<protein>
    <recommendedName>
        <fullName evidence="3">NACHT domain-containing protein</fullName>
    </recommendedName>
</protein>
<dbReference type="Proteomes" id="UP000186535">
    <property type="component" value="Unassembled WGS sequence"/>
</dbReference>
<evidence type="ECO:0000313" key="2">
    <source>
        <dbReference type="Proteomes" id="UP000186535"/>
    </source>
</evidence>
<dbReference type="RefSeq" id="WP_073518925.1">
    <property type="nucleotide sequence ID" value="NZ_MPOM01000009.1"/>
</dbReference>
<proteinExistence type="predicted"/>
<name>A0A1C4AAL8_BACCE</name>
<sequence>MVELGNVERKYYSYITNYISRTVIPAERDSFFTEGSNLIDIVKEKRKIALLGSGGIGKSVELRQLAAICSNETDDLYPILIPLNIYVTRSLFQVLDEYLPGWENVIPENLIIILDGLDEVGNEHRESTIKFIQEFINLKPKIGIVLSCRQNFYIRGKDDSGGTIEGLYSYYLKELDKDSLETYISSNLGSNKIEFLNVVSELGFFDILNIPFYLIKAVDLYKRDGKLPNNKASLLERLFLESLQNDINHYKNVEGLEEIQHKIIDLLERIAVFMEVLGKSTLTKEEYEKVIPDSRDRNILEKCSLWKKADGPQGKYTMFEHKNFQEYLAAKSLLKQQDFSLVKSCISFPLDNEKLIPSWVNTLSFLIGMLEPKYKWFEDLFQWLCENNPETIAYFERDRIDANRRDEVLKNIFNHYKEQKTWLPESYDEKRIANFCQSPKIIEFLAKEISEANHYTAKINAMRLLSYMQIPIDKRGAVRATLLDLVFSEELEILQGEAFSTLARLNLFRDDIQNKIINTFNERKSEISRKYLYKVARNNGFIDNYIEILTKGIKIFNERYVRNSKKPREYDDFKEMKILMFTIKNRESLETILRFFIKNMEGTGDFVIESESIDSFIRPILFKTKKSFPKDPNLLSLILEVIEKLININLIEQAISFFSFFEETGTKYDAFLWFYVRSFRESSKFTMLINEDAINFLIGEYEKEKVTSGEMYYYLSYSRINDAFRRNMMEKLNLQKQEEDCIDKENVLMKRSVDLLFNRSLFVQKIVSMFQHMKGNAFSSREIIELELSHSPDFDYFVGEFLHTQIKAGINQLQDVIEKLESLDWDRYILNKLHEYMTSHMHSKDIELSIDQIKYIEQWCYKTMKSVDFKKALVQFEYKDVNGNLAYFTHCEEDYLYLWFFMRKFNFEYPEDILLELLSFDMDDTYIEGRIGIEYLESLLDIEFIYERIWCNIEEGIEIDVVLENHLKFCYKYDVQVNEIIPHTIEIINNPKRSIAVREVALDIYFKFRNNYDSLLKCLHQMHDKFKWRIVDGLFTNYQGYHCEQFLLNQLKSSFEYDKLKAAGFLIYLNNEAGLEYFVEWLKNSNYFPDEKIFNISDVFKTIKHNKFLPNLFEALKLTYIIEYENSELRKLIQDALVTIGIQSKSDYLTVKENIEVFIKQNSNLDPIYFLYNLIEILEKQFIVSNNIRNDTDTAIQTLKKLQMWIEPLDTGVNIENIENVTIGDVLMGHSRKIGDISNNIFGNNTNFQGDDVRQSTIEKSGEFDQAFASLLKDITEINDDTTRDQAQFFAEQLKEAYKAKDNTKAQTVIGFLKGSLGTAASLAGVARFFGLGF</sequence>
<dbReference type="InterPro" id="IPR027417">
    <property type="entry name" value="P-loop_NTPase"/>
</dbReference>
<dbReference type="Gene3D" id="3.40.50.300">
    <property type="entry name" value="P-loop containing nucleotide triphosphate hydrolases"/>
    <property type="match status" value="1"/>
</dbReference>
<accession>A0A1C4AAL8</accession>
<dbReference type="SUPFAM" id="SSF52540">
    <property type="entry name" value="P-loop containing nucleoside triphosphate hydrolases"/>
    <property type="match status" value="1"/>
</dbReference>
<evidence type="ECO:0008006" key="3">
    <source>
        <dbReference type="Google" id="ProtNLM"/>
    </source>
</evidence>
<evidence type="ECO:0000313" key="1">
    <source>
        <dbReference type="EMBL" id="OKA33841.1"/>
    </source>
</evidence>
<comment type="caution">
    <text evidence="1">The sequence shown here is derived from an EMBL/GenBank/DDBJ whole genome shotgun (WGS) entry which is preliminary data.</text>
</comment>
<organism evidence="1 2">
    <name type="scientific">Bacillus cereus</name>
    <dbReference type="NCBI Taxonomy" id="1396"/>
    <lineage>
        <taxon>Bacteria</taxon>
        <taxon>Bacillati</taxon>
        <taxon>Bacillota</taxon>
        <taxon>Bacilli</taxon>
        <taxon>Bacillales</taxon>
        <taxon>Bacillaceae</taxon>
        <taxon>Bacillus</taxon>
        <taxon>Bacillus cereus group</taxon>
    </lineage>
</organism>
<gene>
    <name evidence="1" type="ORF">BJR07_25735</name>
</gene>